<feature type="transmembrane region" description="Helical" evidence="1">
    <location>
        <begin position="39"/>
        <end position="68"/>
    </location>
</feature>
<proteinExistence type="predicted"/>
<dbReference type="Proteomes" id="UP001430804">
    <property type="component" value="Unassembled WGS sequence"/>
</dbReference>
<organism evidence="3 4">
    <name type="scientific">Pseudohoeflea coraliihabitans</name>
    <dbReference type="NCBI Taxonomy" id="2860393"/>
    <lineage>
        <taxon>Bacteria</taxon>
        <taxon>Pseudomonadati</taxon>
        <taxon>Pseudomonadota</taxon>
        <taxon>Alphaproteobacteria</taxon>
        <taxon>Hyphomicrobiales</taxon>
        <taxon>Rhizobiaceae</taxon>
        <taxon>Pseudohoeflea</taxon>
    </lineage>
</organism>
<feature type="domain" description="Potassium channel" evidence="2">
    <location>
        <begin position="67"/>
        <end position="131"/>
    </location>
</feature>
<gene>
    <name evidence="3" type="ORF">KY465_07395</name>
</gene>
<evidence type="ECO:0000259" key="2">
    <source>
        <dbReference type="Pfam" id="PF07885"/>
    </source>
</evidence>
<feature type="transmembrane region" description="Helical" evidence="1">
    <location>
        <begin position="6"/>
        <end position="27"/>
    </location>
</feature>
<keyword evidence="1" id="KW-0812">Transmembrane</keyword>
<comment type="caution">
    <text evidence="3">The sequence shown here is derived from an EMBL/GenBank/DDBJ whole genome shotgun (WGS) entry which is preliminary data.</text>
</comment>
<protein>
    <recommendedName>
        <fullName evidence="2">Potassium channel domain-containing protein</fullName>
    </recommendedName>
</protein>
<keyword evidence="1" id="KW-0472">Membrane</keyword>
<dbReference type="EMBL" id="JAHWQX010000002">
    <property type="protein sequence ID" value="MBW3097101.1"/>
    <property type="molecule type" value="Genomic_DNA"/>
</dbReference>
<accession>A0ABS6WMA8</accession>
<evidence type="ECO:0000256" key="1">
    <source>
        <dbReference type="SAM" id="Phobius"/>
    </source>
</evidence>
<keyword evidence="1" id="KW-1133">Transmembrane helix</keyword>
<feature type="transmembrane region" description="Helical" evidence="1">
    <location>
        <begin position="111"/>
        <end position="135"/>
    </location>
</feature>
<name>A0ABS6WMA8_9HYPH</name>
<dbReference type="RefSeq" id="WP_219201038.1">
    <property type="nucleotide sequence ID" value="NZ_JAHWQX010000002.1"/>
</dbReference>
<reference evidence="3" key="1">
    <citation type="submission" date="2021-07" db="EMBL/GenBank/DDBJ databases">
        <title>Pseudohoeflea marina sp. nov. a polyhydroxyalcanoate-producing bacterium.</title>
        <authorList>
            <person name="Zheng W."/>
            <person name="Yu S."/>
            <person name="Huang Y."/>
        </authorList>
    </citation>
    <scope>NUCLEOTIDE SEQUENCE</scope>
    <source>
        <strain evidence="3">DP4N28-3</strain>
    </source>
</reference>
<sequence length="140" mass="15111">MTWVLLFIAVAAVAILGVIHHSGILLLRKSTPLARNAPHIAVLFAFQGLLLLHLVEIGLFAGLYGLLLNFSAAGGFSGEWTGSLVDHIVFSGVTFATLGMTDIKVEGPLRLVVFAQALGGFMVITWSATFLYSLWSRPWD</sequence>
<dbReference type="InterPro" id="IPR013099">
    <property type="entry name" value="K_chnl_dom"/>
</dbReference>
<evidence type="ECO:0000313" key="3">
    <source>
        <dbReference type="EMBL" id="MBW3097101.1"/>
    </source>
</evidence>
<evidence type="ECO:0000313" key="4">
    <source>
        <dbReference type="Proteomes" id="UP001430804"/>
    </source>
</evidence>
<keyword evidence="4" id="KW-1185">Reference proteome</keyword>
<dbReference type="Pfam" id="PF07885">
    <property type="entry name" value="Ion_trans_2"/>
    <property type="match status" value="1"/>
</dbReference>